<dbReference type="Pfam" id="PF03466">
    <property type="entry name" value="LysR_substrate"/>
    <property type="match status" value="1"/>
</dbReference>
<dbReference type="Proteomes" id="UP000550729">
    <property type="component" value="Unassembled WGS sequence"/>
</dbReference>
<name>A0A848KY84_9ACTN</name>
<evidence type="ECO:0000256" key="1">
    <source>
        <dbReference type="ARBA" id="ARBA00009437"/>
    </source>
</evidence>
<dbReference type="InterPro" id="IPR036390">
    <property type="entry name" value="WH_DNA-bd_sf"/>
</dbReference>
<evidence type="ECO:0000256" key="4">
    <source>
        <dbReference type="ARBA" id="ARBA00023159"/>
    </source>
</evidence>
<dbReference type="Gene3D" id="3.40.190.290">
    <property type="match status" value="1"/>
</dbReference>
<dbReference type="PANTHER" id="PTHR30579">
    <property type="entry name" value="TRANSCRIPTIONAL REGULATOR"/>
    <property type="match status" value="1"/>
</dbReference>
<dbReference type="NCBIfam" id="TIGR03298">
    <property type="entry name" value="argP"/>
    <property type="match status" value="1"/>
</dbReference>
<dbReference type="AlphaFoldDB" id="A0A848KY84"/>
<dbReference type="Gene3D" id="1.10.10.10">
    <property type="entry name" value="Winged helix-like DNA-binding domain superfamily/Winged helix DNA-binding domain"/>
    <property type="match status" value="1"/>
</dbReference>
<dbReference type="RefSeq" id="WP_170192905.1">
    <property type="nucleotide sequence ID" value="NZ_JABBNB010000003.1"/>
</dbReference>
<accession>A0A848KY84</accession>
<keyword evidence="8" id="KW-1185">Reference proteome</keyword>
<protein>
    <submittedName>
        <fullName evidence="7">LysR family transcriptional regulator ArgP</fullName>
    </submittedName>
</protein>
<evidence type="ECO:0000256" key="3">
    <source>
        <dbReference type="ARBA" id="ARBA00023125"/>
    </source>
</evidence>
<dbReference type="InterPro" id="IPR017685">
    <property type="entry name" value="ArgP"/>
</dbReference>
<comment type="similarity">
    <text evidence="1">Belongs to the LysR transcriptional regulatory family.</text>
</comment>
<keyword evidence="3" id="KW-0238">DNA-binding</keyword>
<evidence type="ECO:0000256" key="2">
    <source>
        <dbReference type="ARBA" id="ARBA00023015"/>
    </source>
</evidence>
<keyword evidence="2" id="KW-0805">Transcription regulation</keyword>
<comment type="caution">
    <text evidence="7">The sequence shown here is derived from an EMBL/GenBank/DDBJ whole genome shotgun (WGS) entry which is preliminary data.</text>
</comment>
<dbReference type="Pfam" id="PF00126">
    <property type="entry name" value="HTH_1"/>
    <property type="match status" value="1"/>
</dbReference>
<dbReference type="InterPro" id="IPR036388">
    <property type="entry name" value="WH-like_DNA-bd_sf"/>
</dbReference>
<dbReference type="NCBIfam" id="NF002964">
    <property type="entry name" value="PRK03635.1"/>
    <property type="match status" value="1"/>
</dbReference>
<dbReference type="GO" id="GO:0003700">
    <property type="term" value="F:DNA-binding transcription factor activity"/>
    <property type="evidence" value="ECO:0007669"/>
    <property type="project" value="InterPro"/>
</dbReference>
<evidence type="ECO:0000256" key="5">
    <source>
        <dbReference type="ARBA" id="ARBA00023163"/>
    </source>
</evidence>
<feature type="domain" description="HTH lysR-type" evidence="6">
    <location>
        <begin position="1"/>
        <end position="59"/>
    </location>
</feature>
<dbReference type="GO" id="GO:0003677">
    <property type="term" value="F:DNA binding"/>
    <property type="evidence" value="ECO:0007669"/>
    <property type="project" value="UniProtKB-KW"/>
</dbReference>
<gene>
    <name evidence="7" type="ORF">HH308_04175</name>
</gene>
<evidence type="ECO:0000259" key="6">
    <source>
        <dbReference type="PROSITE" id="PS50931"/>
    </source>
</evidence>
<evidence type="ECO:0000313" key="8">
    <source>
        <dbReference type="Proteomes" id="UP000550729"/>
    </source>
</evidence>
<dbReference type="PANTHER" id="PTHR30579:SF2">
    <property type="entry name" value="HTH-TYPE TRANSCRIPTIONAL REGULATOR ARGP"/>
    <property type="match status" value="1"/>
</dbReference>
<dbReference type="InterPro" id="IPR000847">
    <property type="entry name" value="LysR_HTH_N"/>
</dbReference>
<keyword evidence="4" id="KW-0010">Activator</keyword>
<dbReference type="SUPFAM" id="SSF53850">
    <property type="entry name" value="Periplasmic binding protein-like II"/>
    <property type="match status" value="1"/>
</dbReference>
<proteinExistence type="inferred from homology"/>
<keyword evidence="5" id="KW-0804">Transcription</keyword>
<dbReference type="EMBL" id="JABBNB010000003">
    <property type="protein sequence ID" value="NMO00408.1"/>
    <property type="molecule type" value="Genomic_DNA"/>
</dbReference>
<organism evidence="7 8">
    <name type="scientific">Gordonia asplenii</name>
    <dbReference type="NCBI Taxonomy" id="2725283"/>
    <lineage>
        <taxon>Bacteria</taxon>
        <taxon>Bacillati</taxon>
        <taxon>Actinomycetota</taxon>
        <taxon>Actinomycetes</taxon>
        <taxon>Mycobacteriales</taxon>
        <taxon>Gordoniaceae</taxon>
        <taxon>Gordonia</taxon>
    </lineage>
</organism>
<evidence type="ECO:0000313" key="7">
    <source>
        <dbReference type="EMBL" id="NMO00408.1"/>
    </source>
</evidence>
<dbReference type="InterPro" id="IPR050176">
    <property type="entry name" value="LTTR"/>
</dbReference>
<dbReference type="PROSITE" id="PS50931">
    <property type="entry name" value="HTH_LYSR"/>
    <property type="match status" value="1"/>
</dbReference>
<dbReference type="SUPFAM" id="SSF46785">
    <property type="entry name" value="Winged helix' DNA-binding domain"/>
    <property type="match status" value="1"/>
</dbReference>
<sequence length="289" mass="31319">MDFELAHLRALTAAADLGTFDAAARHLHITPSALSQRIKALETATGRVLLVRSRPIQVTDAGAAVLRLARQVDALAADVVRDLGADAQTVIPLAVNADSLATWVLPALARVTADWPTICIDIHRDDQEHTADLLRAGTVMAAITSQSRAVQGCTVTRLGVMRYRACAAPDFVARWFDGPITSAALGAAPYVDFDRKDELQNEFLRRRGVDQARRHQVPGSSEFIDAIRLGMGWGMVPSGWRRRLGDQLVVLDVDDPGVEVELYWQQWSLRTPALDAVASAIASAAAGQR</sequence>
<dbReference type="InterPro" id="IPR005119">
    <property type="entry name" value="LysR_subst-bd"/>
</dbReference>
<reference evidence="7 8" key="1">
    <citation type="submission" date="2020-04" db="EMBL/GenBank/DDBJ databases">
        <title>Gordonia sp. nov. TBRC 11910.</title>
        <authorList>
            <person name="Suriyachadkun C."/>
        </authorList>
    </citation>
    <scope>NUCLEOTIDE SEQUENCE [LARGE SCALE GENOMIC DNA]</scope>
    <source>
        <strain evidence="7 8">TBRC 11910</strain>
    </source>
</reference>